<evidence type="ECO:0000256" key="6">
    <source>
        <dbReference type="SAM" id="SignalP"/>
    </source>
</evidence>
<sequence precursor="true">MFSTTKMRLLKRVYSSSLCIVLLGCQMAVTTTVSYADPGPLPIVIPVTQTQAVAKGEEFERTRQWIKAIEHYEEALKEWPDNDSIKYGLRRAKIHFGIDRRYHDDSFNKVLLVQSRRESFILYDEILAKIQSHFVDALSTTSFVAHGTESLYLALANDEFVKVHLKNVPPEKIRKMRRILRENYWNKGVNGFHGAHQLINEVCDLSYQTLGLRDSAVIAEYTFGGCNALDDYSSFLTPERLGDLYDNIEGEFVGIGIEMKAEIGEGMLLINVLPESPAENAGVLAGDHIVSIDGTDCRHMTTDAAANLLRGTSGSQVVLELESPKTEQVRTARVTRKAVQVRSFPIVKIIDQENGIGYIKMTGFQKTSAAELDAALQKLHGEGMRALIWDVRGNPGGLLSAAVEVLDRFIDEGKLVSTKGRVSDQNWSYTAHRPGTWKIPLVLLVDENSASASEIVAGALTDHRRATVVGRKTYGKWSVQSIFPIRGSTGLRLTTAKFYSPHGNTYGKIGIKPGITVEKDELRTAMYGASQEQKLAADSDIKRGLQILQRQYAVTP</sequence>
<gene>
    <name evidence="8" type="ORF">HG66A1_26830</name>
</gene>
<dbReference type="InterPro" id="IPR036034">
    <property type="entry name" value="PDZ_sf"/>
</dbReference>
<evidence type="ECO:0000256" key="3">
    <source>
        <dbReference type="ARBA" id="ARBA00022801"/>
    </source>
</evidence>
<evidence type="ECO:0000259" key="7">
    <source>
        <dbReference type="PROSITE" id="PS50106"/>
    </source>
</evidence>
<dbReference type="SUPFAM" id="SSF52096">
    <property type="entry name" value="ClpP/crotonase"/>
    <property type="match status" value="1"/>
</dbReference>
<evidence type="ECO:0000256" key="1">
    <source>
        <dbReference type="ARBA" id="ARBA00009179"/>
    </source>
</evidence>
<proteinExistence type="inferred from homology"/>
<evidence type="ECO:0000313" key="8">
    <source>
        <dbReference type="EMBL" id="QDT20892.1"/>
    </source>
</evidence>
<dbReference type="EC" id="3.4.21.-" evidence="8"/>
<dbReference type="EMBL" id="CP036266">
    <property type="protein sequence ID" value="QDT20892.1"/>
    <property type="molecule type" value="Genomic_DNA"/>
</dbReference>
<evidence type="ECO:0000256" key="5">
    <source>
        <dbReference type="RuleBase" id="RU004404"/>
    </source>
</evidence>
<keyword evidence="2 5" id="KW-0645">Protease</keyword>
<dbReference type="CDD" id="cd06782">
    <property type="entry name" value="cpPDZ_CPP-like"/>
    <property type="match status" value="1"/>
</dbReference>
<dbReference type="NCBIfam" id="TIGR00225">
    <property type="entry name" value="prc"/>
    <property type="match status" value="1"/>
</dbReference>
<dbReference type="InterPro" id="IPR004447">
    <property type="entry name" value="Peptidase_S41A"/>
</dbReference>
<protein>
    <submittedName>
        <fullName evidence="8">Putative CtpA-like serine protease</fullName>
        <ecNumber evidence="8">3.4.21.-</ecNumber>
    </submittedName>
</protein>
<dbReference type="SUPFAM" id="SSF50156">
    <property type="entry name" value="PDZ domain-like"/>
    <property type="match status" value="1"/>
</dbReference>
<dbReference type="GO" id="GO:0007165">
    <property type="term" value="P:signal transduction"/>
    <property type="evidence" value="ECO:0007669"/>
    <property type="project" value="TreeGrafter"/>
</dbReference>
<dbReference type="PROSITE" id="PS50106">
    <property type="entry name" value="PDZ"/>
    <property type="match status" value="1"/>
</dbReference>
<dbReference type="SMART" id="SM00245">
    <property type="entry name" value="TSPc"/>
    <property type="match status" value="1"/>
</dbReference>
<dbReference type="Pfam" id="PF17820">
    <property type="entry name" value="PDZ_6"/>
    <property type="match status" value="1"/>
</dbReference>
<dbReference type="PROSITE" id="PS51257">
    <property type="entry name" value="PROKAR_LIPOPROTEIN"/>
    <property type="match status" value="1"/>
</dbReference>
<organism evidence="8 9">
    <name type="scientific">Gimesia chilikensis</name>
    <dbReference type="NCBI Taxonomy" id="2605989"/>
    <lineage>
        <taxon>Bacteria</taxon>
        <taxon>Pseudomonadati</taxon>
        <taxon>Planctomycetota</taxon>
        <taxon>Planctomycetia</taxon>
        <taxon>Planctomycetales</taxon>
        <taxon>Planctomycetaceae</taxon>
        <taxon>Gimesia</taxon>
    </lineage>
</organism>
<dbReference type="GO" id="GO:0004175">
    <property type="term" value="F:endopeptidase activity"/>
    <property type="evidence" value="ECO:0007669"/>
    <property type="project" value="TreeGrafter"/>
</dbReference>
<dbReference type="InterPro" id="IPR029045">
    <property type="entry name" value="ClpP/crotonase-like_dom_sf"/>
</dbReference>
<comment type="similarity">
    <text evidence="1 5">Belongs to the peptidase S41A family.</text>
</comment>
<feature type="domain" description="PDZ" evidence="7">
    <location>
        <begin position="241"/>
        <end position="314"/>
    </location>
</feature>
<dbReference type="PANTHER" id="PTHR32060">
    <property type="entry name" value="TAIL-SPECIFIC PROTEASE"/>
    <property type="match status" value="1"/>
</dbReference>
<feature type="signal peptide" evidence="6">
    <location>
        <begin position="1"/>
        <end position="36"/>
    </location>
</feature>
<feature type="chain" id="PRO_5021958719" evidence="6">
    <location>
        <begin position="37"/>
        <end position="556"/>
    </location>
</feature>
<dbReference type="Pfam" id="PF03572">
    <property type="entry name" value="Peptidase_S41"/>
    <property type="match status" value="1"/>
</dbReference>
<dbReference type="SMART" id="SM00228">
    <property type="entry name" value="PDZ"/>
    <property type="match status" value="1"/>
</dbReference>
<keyword evidence="9" id="KW-1185">Reference proteome</keyword>
<dbReference type="InterPro" id="IPR005151">
    <property type="entry name" value="Tail-specific_protease"/>
</dbReference>
<dbReference type="Proteomes" id="UP000320421">
    <property type="component" value="Chromosome"/>
</dbReference>
<dbReference type="PANTHER" id="PTHR32060:SF30">
    <property type="entry name" value="CARBOXY-TERMINAL PROCESSING PROTEASE CTPA"/>
    <property type="match status" value="1"/>
</dbReference>
<dbReference type="GO" id="GO:0008236">
    <property type="term" value="F:serine-type peptidase activity"/>
    <property type="evidence" value="ECO:0007669"/>
    <property type="project" value="UniProtKB-KW"/>
</dbReference>
<dbReference type="AlphaFoldDB" id="A0A517PNF6"/>
<evidence type="ECO:0000313" key="9">
    <source>
        <dbReference type="Proteomes" id="UP000320421"/>
    </source>
</evidence>
<dbReference type="GO" id="GO:0030288">
    <property type="term" value="C:outer membrane-bounded periplasmic space"/>
    <property type="evidence" value="ECO:0007669"/>
    <property type="project" value="TreeGrafter"/>
</dbReference>
<evidence type="ECO:0000256" key="2">
    <source>
        <dbReference type="ARBA" id="ARBA00022670"/>
    </source>
</evidence>
<keyword evidence="6" id="KW-0732">Signal</keyword>
<dbReference type="CDD" id="cd07560">
    <property type="entry name" value="Peptidase_S41_CPP"/>
    <property type="match status" value="1"/>
</dbReference>
<dbReference type="Gene3D" id="3.30.750.44">
    <property type="match status" value="1"/>
</dbReference>
<keyword evidence="3 5" id="KW-0378">Hydrolase</keyword>
<reference evidence="8 9" key="1">
    <citation type="submission" date="2019-02" db="EMBL/GenBank/DDBJ databases">
        <title>Deep-cultivation of Planctomycetes and their phenomic and genomic characterization uncovers novel biology.</title>
        <authorList>
            <person name="Wiegand S."/>
            <person name="Jogler M."/>
            <person name="Boedeker C."/>
            <person name="Pinto D."/>
            <person name="Vollmers J."/>
            <person name="Rivas-Marin E."/>
            <person name="Kohn T."/>
            <person name="Peeters S.H."/>
            <person name="Heuer A."/>
            <person name="Rast P."/>
            <person name="Oberbeckmann S."/>
            <person name="Bunk B."/>
            <person name="Jeske O."/>
            <person name="Meyerdierks A."/>
            <person name="Storesund J.E."/>
            <person name="Kallscheuer N."/>
            <person name="Luecker S."/>
            <person name="Lage O.M."/>
            <person name="Pohl T."/>
            <person name="Merkel B.J."/>
            <person name="Hornburger P."/>
            <person name="Mueller R.-W."/>
            <person name="Bruemmer F."/>
            <person name="Labrenz M."/>
            <person name="Spormann A.M."/>
            <person name="Op den Camp H."/>
            <person name="Overmann J."/>
            <person name="Amann R."/>
            <person name="Jetten M.S.M."/>
            <person name="Mascher T."/>
            <person name="Medema M.H."/>
            <person name="Devos D.P."/>
            <person name="Kaster A.-K."/>
            <person name="Ovreas L."/>
            <person name="Rohde M."/>
            <person name="Galperin M.Y."/>
            <person name="Jogler C."/>
        </authorList>
    </citation>
    <scope>NUCLEOTIDE SEQUENCE [LARGE SCALE GENOMIC DNA]</scope>
    <source>
        <strain evidence="8 9">HG66A1</strain>
    </source>
</reference>
<dbReference type="GO" id="GO:0006508">
    <property type="term" value="P:proteolysis"/>
    <property type="evidence" value="ECO:0007669"/>
    <property type="project" value="UniProtKB-KW"/>
</dbReference>
<dbReference type="InterPro" id="IPR001478">
    <property type="entry name" value="PDZ"/>
</dbReference>
<accession>A0A517PNF6</accession>
<name>A0A517PNF6_9PLAN</name>
<evidence type="ECO:0000256" key="4">
    <source>
        <dbReference type="ARBA" id="ARBA00022825"/>
    </source>
</evidence>
<dbReference type="Gene3D" id="3.90.226.10">
    <property type="entry name" value="2-enoyl-CoA Hydratase, Chain A, domain 1"/>
    <property type="match status" value="1"/>
</dbReference>
<dbReference type="InterPro" id="IPR041489">
    <property type="entry name" value="PDZ_6"/>
</dbReference>
<dbReference type="Gene3D" id="2.30.42.10">
    <property type="match status" value="1"/>
</dbReference>
<keyword evidence="4 5" id="KW-0720">Serine protease</keyword>